<dbReference type="AlphaFoldDB" id="A0A7R7VWV8"/>
<organism evidence="1 2">
    <name type="scientific">Aspergillus chevalieri</name>
    <name type="common">Eurotium chevalieri</name>
    <dbReference type="NCBI Taxonomy" id="182096"/>
    <lineage>
        <taxon>Eukaryota</taxon>
        <taxon>Fungi</taxon>
        <taxon>Dikarya</taxon>
        <taxon>Ascomycota</taxon>
        <taxon>Pezizomycotina</taxon>
        <taxon>Eurotiomycetes</taxon>
        <taxon>Eurotiomycetidae</taxon>
        <taxon>Eurotiales</taxon>
        <taxon>Aspergillaceae</taxon>
        <taxon>Aspergillus</taxon>
        <taxon>Aspergillus subgen. Aspergillus</taxon>
    </lineage>
</organism>
<sequence>MKLTDSSLSSSRGWRDGRHQWYARLADGSGGKPGAYEGGINVRDLGLDGRQTDLEASSPFALPDQCQMLLGQANELFFSNTDDGRQSASDVYRSLISRLAFLDTISEDHTASKNMFGNGPNWVPRLFFIYYPNSVDKQLPSLQQQEELTRSFEAGRRSQAKVEVNVDKSS</sequence>
<evidence type="ECO:0000313" key="2">
    <source>
        <dbReference type="Proteomes" id="UP000637239"/>
    </source>
</evidence>
<dbReference type="EMBL" id="AP024423">
    <property type="protein sequence ID" value="BCR92170.1"/>
    <property type="molecule type" value="Genomic_DNA"/>
</dbReference>
<dbReference type="KEGG" id="ache:ACHE_80070A"/>
<reference evidence="1" key="2">
    <citation type="submission" date="2021-02" db="EMBL/GenBank/DDBJ databases">
        <title>Aspergillus chevalieri M1 genome sequence.</title>
        <authorList>
            <person name="Kadooka C."/>
            <person name="Mori K."/>
            <person name="Futagami T."/>
        </authorList>
    </citation>
    <scope>NUCLEOTIDE SEQUENCE</scope>
    <source>
        <strain evidence="1">M1</strain>
    </source>
</reference>
<accession>A0A7R7VWV8</accession>
<dbReference type="RefSeq" id="XP_043140683.1">
    <property type="nucleotide sequence ID" value="XM_043283400.1"/>
</dbReference>
<evidence type="ECO:0000313" key="1">
    <source>
        <dbReference type="EMBL" id="BCR92170.1"/>
    </source>
</evidence>
<proteinExistence type="predicted"/>
<dbReference type="GeneID" id="66986519"/>
<dbReference type="Proteomes" id="UP000637239">
    <property type="component" value="Chromosome 8"/>
</dbReference>
<reference evidence="1" key="1">
    <citation type="submission" date="2021-01" db="EMBL/GenBank/DDBJ databases">
        <authorList>
            <consortium name="Aspergillus chevalieri M1 genome sequencing consortium"/>
            <person name="Kazuki M."/>
            <person name="Futagami T."/>
        </authorList>
    </citation>
    <scope>NUCLEOTIDE SEQUENCE</scope>
    <source>
        <strain evidence="1">M1</strain>
    </source>
</reference>
<keyword evidence="2" id="KW-1185">Reference proteome</keyword>
<gene>
    <name evidence="1" type="ORF">ACHE_80070A</name>
</gene>
<protein>
    <submittedName>
        <fullName evidence="1">Uncharacterized protein</fullName>
    </submittedName>
</protein>
<name>A0A7R7VWV8_ASPCH</name>